<evidence type="ECO:0000313" key="2">
    <source>
        <dbReference type="Proteomes" id="UP000684084"/>
    </source>
</evidence>
<evidence type="ECO:0000313" key="1">
    <source>
        <dbReference type="EMBL" id="CAB5357967.1"/>
    </source>
</evidence>
<dbReference type="Proteomes" id="UP000684084">
    <property type="component" value="Unassembled WGS sequence"/>
</dbReference>
<dbReference type="AlphaFoldDB" id="A0A915Z1D6"/>
<reference evidence="1" key="1">
    <citation type="submission" date="2020-05" db="EMBL/GenBank/DDBJ databases">
        <authorList>
            <person name="Rincon C."/>
            <person name="Sanders R I."/>
            <person name="Robbins C."/>
            <person name="Chaturvedi A."/>
        </authorList>
    </citation>
    <scope>NUCLEOTIDE SEQUENCE</scope>
    <source>
        <strain evidence="1">CHB12</strain>
    </source>
</reference>
<sequence length="66" mass="7988">MEFLARYDCSRLGTIDQQHIQDEYKSQIHSMMNHQLISKNAKNKAMKLYRIKRMDAKALKDLRRNY</sequence>
<organism evidence="1 2">
    <name type="scientific">Rhizophagus irregularis</name>
    <dbReference type="NCBI Taxonomy" id="588596"/>
    <lineage>
        <taxon>Eukaryota</taxon>
        <taxon>Fungi</taxon>
        <taxon>Fungi incertae sedis</taxon>
        <taxon>Mucoromycota</taxon>
        <taxon>Glomeromycotina</taxon>
        <taxon>Glomeromycetes</taxon>
        <taxon>Glomerales</taxon>
        <taxon>Glomeraceae</taxon>
        <taxon>Rhizophagus</taxon>
    </lineage>
</organism>
<dbReference type="VEuPathDB" id="FungiDB:RhiirFUN_023236"/>
<accession>A0A915Z1D6</accession>
<protein>
    <submittedName>
        <fullName evidence="1">Uncharacterized protein</fullName>
    </submittedName>
</protein>
<dbReference type="OrthoDB" id="2321882at2759"/>
<dbReference type="EMBL" id="CAGKOT010000012">
    <property type="protein sequence ID" value="CAB5357967.1"/>
    <property type="molecule type" value="Genomic_DNA"/>
</dbReference>
<gene>
    <name evidence="1" type="ORF">CHRIB12_LOCUS7024</name>
</gene>
<name>A0A915Z1D6_9GLOM</name>
<proteinExistence type="predicted"/>
<comment type="caution">
    <text evidence="1">The sequence shown here is derived from an EMBL/GenBank/DDBJ whole genome shotgun (WGS) entry which is preliminary data.</text>
</comment>